<dbReference type="AlphaFoldDB" id="A0A452SYW4"/>
<evidence type="ECO:0000313" key="1">
    <source>
        <dbReference type="Ensembl" id="ENSUMAP00000000610"/>
    </source>
</evidence>
<dbReference type="Ensembl" id="ENSUMAT00000000844.1">
    <property type="protein sequence ID" value="ENSUMAP00000000610.1"/>
    <property type="gene ID" value="ENSUMAG00000000703.1"/>
</dbReference>
<dbReference type="GeneTree" id="ENSGT00950000185781"/>
<name>A0A452SYW4_URSMA</name>
<organism evidence="1">
    <name type="scientific">Ursus maritimus</name>
    <name type="common">Polar bear</name>
    <name type="synonym">Thalarctos maritimus</name>
    <dbReference type="NCBI Taxonomy" id="29073"/>
    <lineage>
        <taxon>Eukaryota</taxon>
        <taxon>Metazoa</taxon>
        <taxon>Chordata</taxon>
        <taxon>Craniata</taxon>
        <taxon>Vertebrata</taxon>
        <taxon>Euteleostomi</taxon>
        <taxon>Mammalia</taxon>
        <taxon>Eutheria</taxon>
        <taxon>Laurasiatheria</taxon>
        <taxon>Carnivora</taxon>
        <taxon>Caniformia</taxon>
        <taxon>Ursidae</taxon>
        <taxon>Ursus</taxon>
    </lineage>
</organism>
<dbReference type="OMA" id="WEGNATA"/>
<reference evidence="1" key="1">
    <citation type="submission" date="2019-03" db="UniProtKB">
        <authorList>
            <consortium name="Ensembl"/>
        </authorList>
    </citation>
    <scope>IDENTIFICATION</scope>
</reference>
<proteinExistence type="predicted"/>
<sequence length="73" mass="8152">MYIKPALPCLPFLVVSSINLLSRPGRGWEGNATAKGVPVKLLHSQSEKTFFFLTSNSHAISRDYLEKVEVQSF</sequence>
<protein>
    <submittedName>
        <fullName evidence="1">Uncharacterized protein</fullName>
    </submittedName>
</protein>
<accession>A0A452SYW4</accession>